<dbReference type="EMBL" id="RZNY01000001">
    <property type="protein sequence ID" value="RUT48628.1"/>
    <property type="molecule type" value="Genomic_DNA"/>
</dbReference>
<organism evidence="2 3">
    <name type="scientific">Paenibacillus anaericanus</name>
    <dbReference type="NCBI Taxonomy" id="170367"/>
    <lineage>
        <taxon>Bacteria</taxon>
        <taxon>Bacillati</taxon>
        <taxon>Bacillota</taxon>
        <taxon>Bacilli</taxon>
        <taxon>Bacillales</taxon>
        <taxon>Paenibacillaceae</taxon>
        <taxon>Paenibacillus</taxon>
    </lineage>
</organism>
<dbReference type="AlphaFoldDB" id="A0A3S1DTC6"/>
<dbReference type="Proteomes" id="UP000279446">
    <property type="component" value="Unassembled WGS sequence"/>
</dbReference>
<comment type="caution">
    <text evidence="2">The sequence shown here is derived from an EMBL/GenBank/DDBJ whole genome shotgun (WGS) entry which is preliminary data.</text>
</comment>
<name>A0A3S1DTC6_9BACL</name>
<dbReference type="OrthoDB" id="110463at2"/>
<reference evidence="2 3" key="1">
    <citation type="submission" date="2018-12" db="EMBL/GenBank/DDBJ databases">
        <authorList>
            <person name="Sun L."/>
            <person name="Chen Z."/>
        </authorList>
    </citation>
    <scope>NUCLEOTIDE SEQUENCE [LARGE SCALE GENOMIC DNA]</scope>
    <source>
        <strain evidence="2 3">DSM 15890</strain>
    </source>
</reference>
<gene>
    <name evidence="2" type="ORF">EJP82_01430</name>
</gene>
<evidence type="ECO:0000259" key="1">
    <source>
        <dbReference type="Pfam" id="PF13524"/>
    </source>
</evidence>
<evidence type="ECO:0000313" key="3">
    <source>
        <dbReference type="Proteomes" id="UP000279446"/>
    </source>
</evidence>
<evidence type="ECO:0000313" key="2">
    <source>
        <dbReference type="EMBL" id="RUT48628.1"/>
    </source>
</evidence>
<accession>A0A3S1DTC6</accession>
<dbReference type="RefSeq" id="WP_127190222.1">
    <property type="nucleotide sequence ID" value="NZ_RZNY01000001.1"/>
</dbReference>
<protein>
    <submittedName>
        <fullName evidence="2">Spore maturation protein cgeB</fullName>
    </submittedName>
</protein>
<proteinExistence type="predicted"/>
<sequence length="378" mass="42741">MVNSERIGTKAPYHGYEINDPRHAGWDAGLSDGFNEGYLRGRANAIMSQPRTPWQIRNIKVLYAGSGKGLPYSPIDEAVIATLRTMVAELAVSEVGQSLPDLAATLHPDLVLVLDGMELPVEQIDAVRAMGIRTAVWLTDDPYYTDLTVRMVTHFDYVFTLERNCIDLYRAAGANNVHYLPFAAHPEHFRPTLVQSQIRRDVSFIGSAYWNRVNFLQPIIGELMNKGLHINGIWWDRLPEYGSYPDRIEIGKWMGPNETAEVYSGTKIMLNLHRSPLDESVNQNNSGIMAVSPNPRTFEISACGTLQLVDAREDLASFYIPGQEIETFNTADELLDKVNYYLTHEKERREIALGGLARTYRDHTYGNRIDELLRHIFG</sequence>
<dbReference type="InterPro" id="IPR055259">
    <property type="entry name" value="YkvP/CgeB_Glyco_trans-like"/>
</dbReference>
<keyword evidence="3" id="KW-1185">Reference proteome</keyword>
<dbReference type="Pfam" id="PF13524">
    <property type="entry name" value="Glyco_trans_1_2"/>
    <property type="match status" value="1"/>
</dbReference>
<feature type="domain" description="Spore protein YkvP/CgeB glycosyl transferase-like" evidence="1">
    <location>
        <begin position="214"/>
        <end position="373"/>
    </location>
</feature>